<keyword evidence="4 8" id="KW-1133">Transmembrane helix</keyword>
<dbReference type="EMBL" id="OW240912">
    <property type="protein sequence ID" value="CAH2220520.1"/>
    <property type="molecule type" value="Genomic_DNA"/>
</dbReference>
<evidence type="ECO:0000256" key="6">
    <source>
        <dbReference type="ARBA" id="ARBA00023170"/>
    </source>
</evidence>
<dbReference type="SUPFAM" id="SSF49265">
    <property type="entry name" value="Fibronectin type III"/>
    <property type="match status" value="2"/>
</dbReference>
<keyword evidence="5 8" id="KW-0472">Membrane</keyword>
<accession>A0AAD1QYZ3</accession>
<organism evidence="10 11">
    <name type="scientific">Pelobates cultripes</name>
    <name type="common">Western spadefoot toad</name>
    <dbReference type="NCBI Taxonomy" id="61616"/>
    <lineage>
        <taxon>Eukaryota</taxon>
        <taxon>Metazoa</taxon>
        <taxon>Chordata</taxon>
        <taxon>Craniata</taxon>
        <taxon>Vertebrata</taxon>
        <taxon>Euteleostomi</taxon>
        <taxon>Amphibia</taxon>
        <taxon>Batrachia</taxon>
        <taxon>Anura</taxon>
        <taxon>Pelobatoidea</taxon>
        <taxon>Pelobatidae</taxon>
        <taxon>Pelobates</taxon>
    </lineage>
</organism>
<evidence type="ECO:0000256" key="7">
    <source>
        <dbReference type="ARBA" id="ARBA00023180"/>
    </source>
</evidence>
<comment type="subcellular location">
    <subcellularLocation>
        <location evidence="1">Membrane</location>
        <topology evidence="1">Single-pass type I membrane protein</topology>
    </subcellularLocation>
</comment>
<feature type="domain" description="Type I cytokine receptor cytokine-binding" evidence="9">
    <location>
        <begin position="218"/>
        <end position="307"/>
    </location>
</feature>
<dbReference type="InterPro" id="IPR036116">
    <property type="entry name" value="FN3_sf"/>
</dbReference>
<evidence type="ECO:0000313" key="11">
    <source>
        <dbReference type="Proteomes" id="UP001295444"/>
    </source>
</evidence>
<dbReference type="PANTHER" id="PTHR23037">
    <property type="entry name" value="CYTOKINE RECEPTOR"/>
    <property type="match status" value="1"/>
</dbReference>
<dbReference type="EMBL" id="OW240912">
    <property type="protein sequence ID" value="CAH2220522.1"/>
    <property type="molecule type" value="Genomic_DNA"/>
</dbReference>
<dbReference type="Pfam" id="PF09240">
    <property type="entry name" value="IL6Ra-bind"/>
    <property type="match status" value="1"/>
</dbReference>
<proteinExistence type="predicted"/>
<feature type="transmembrane region" description="Helical" evidence="8">
    <location>
        <begin position="407"/>
        <end position="431"/>
    </location>
</feature>
<evidence type="ECO:0000256" key="5">
    <source>
        <dbReference type="ARBA" id="ARBA00023136"/>
    </source>
</evidence>
<protein>
    <submittedName>
        <fullName evidence="10">Granulocyte-macrophage colony-stimulating factor receptor subunit alpha-like isoform X1</fullName>
    </submittedName>
</protein>
<reference evidence="10" key="1">
    <citation type="submission" date="2022-03" db="EMBL/GenBank/DDBJ databases">
        <authorList>
            <person name="Alioto T."/>
            <person name="Alioto T."/>
            <person name="Gomez Garrido J."/>
        </authorList>
    </citation>
    <scope>NUCLEOTIDE SEQUENCE</scope>
</reference>
<keyword evidence="11" id="KW-1185">Reference proteome</keyword>
<evidence type="ECO:0000256" key="2">
    <source>
        <dbReference type="ARBA" id="ARBA00022692"/>
    </source>
</evidence>
<dbReference type="GO" id="GO:0009897">
    <property type="term" value="C:external side of plasma membrane"/>
    <property type="evidence" value="ECO:0007669"/>
    <property type="project" value="TreeGrafter"/>
</dbReference>
<sequence length="497" mass="57057">MQQVESQMALHDTKMMDLEDRSRRNNLRLRGLPKSIQVGDLQAYATGLFQSLCPDIPAKVFLLDWRRGIPARKSLESISTDHSMTRTLNLFTNGKTRTEYVPVYLPIRFGFPDTIPPKKEEMIALKPEDIIVKISPGLVNISWTCTIKKNMVYRIDICENHLIDEEFNLRKCFHEIKADFELHKGVSINITPGKHGEQFKWNVTKFFPSGDMNMSAENISCTVYNVFYMDCSWDVGREAPNDVIYNFSLIQKSKTLPCPRYGTDSRGRAIKCFLEVSNIDTTSTVYIAVTGTSNETEIMFTDASFKPVDKEILNPPKNLTVTKTLEGLVCTWEKPSDTFQKHCFQYELQINQESHTIEKKNTFTIPTHSPDEVLTIKIRATYVELCGKNGWGEWTEPLTYGRKESPWLTHLIIILLICTIVVTFISIVLCLRFRLFTRIFPPVPQPVNKLKEFVQSQENDKQAQRVSTLEILAMKEDPECICTSITEVNSNVYINTF</sequence>
<dbReference type="Proteomes" id="UP001295444">
    <property type="component" value="Chromosome 01"/>
</dbReference>
<keyword evidence="3" id="KW-0732">Signal</keyword>
<evidence type="ECO:0000256" key="1">
    <source>
        <dbReference type="ARBA" id="ARBA00004479"/>
    </source>
</evidence>
<dbReference type="PANTHER" id="PTHR23037:SF46">
    <property type="entry name" value="INTERLEUKIN 5 RECEPTOR SUBUNIT ALPHA"/>
    <property type="match status" value="1"/>
</dbReference>
<keyword evidence="7" id="KW-0325">Glycoprotein</keyword>
<evidence type="ECO:0000256" key="3">
    <source>
        <dbReference type="ARBA" id="ARBA00022729"/>
    </source>
</evidence>
<evidence type="ECO:0000259" key="9">
    <source>
        <dbReference type="Pfam" id="PF09240"/>
    </source>
</evidence>
<dbReference type="GO" id="GO:0004896">
    <property type="term" value="F:cytokine receptor activity"/>
    <property type="evidence" value="ECO:0007669"/>
    <property type="project" value="TreeGrafter"/>
</dbReference>
<keyword evidence="6 10" id="KW-0675">Receptor</keyword>
<dbReference type="InterPro" id="IPR015321">
    <property type="entry name" value="TypeI_recpt_CBD"/>
</dbReference>
<gene>
    <name evidence="10" type="ORF">PECUL_23A018555</name>
</gene>
<evidence type="ECO:0000256" key="4">
    <source>
        <dbReference type="ARBA" id="ARBA00022989"/>
    </source>
</evidence>
<dbReference type="InterPro" id="IPR013783">
    <property type="entry name" value="Ig-like_fold"/>
</dbReference>
<dbReference type="Gene3D" id="2.60.40.10">
    <property type="entry name" value="Immunoglobulins"/>
    <property type="match status" value="2"/>
</dbReference>
<evidence type="ECO:0000256" key="8">
    <source>
        <dbReference type="SAM" id="Phobius"/>
    </source>
</evidence>
<name>A0AAD1QYZ3_PELCU</name>
<keyword evidence="2 8" id="KW-0812">Transmembrane</keyword>
<evidence type="ECO:0000313" key="10">
    <source>
        <dbReference type="EMBL" id="CAH2220520.1"/>
    </source>
</evidence>
<dbReference type="AlphaFoldDB" id="A0AAD1QYZ3"/>